<dbReference type="InterPro" id="IPR040568">
    <property type="entry name" value="LPD16"/>
</dbReference>
<dbReference type="Gene3D" id="1.10.10.2910">
    <property type="match status" value="1"/>
</dbReference>
<feature type="compositionally biased region" description="Basic and acidic residues" evidence="1">
    <location>
        <begin position="938"/>
        <end position="956"/>
    </location>
</feature>
<name>A0ABQ0BLT3_9FIRM</name>
<evidence type="ECO:0008006" key="7">
    <source>
        <dbReference type="Google" id="ProtNLM"/>
    </source>
</evidence>
<sequence length="1005" mass="116136">MAEKDRNQRMKEITERLEQGVKDIFTSEMYANYLRTMSQFHSYSFNNTLLIHLQKPEASLVAGYQTWQKKFHRQVRRGEKGIQIIAPAPIRTREEIEKVDPATMEPVLKPDGTPEMEEVEYTIPRFRVTTVFDVSQTEGEPLPELETPELLGSVENYEIFMQAIRDISPVPIRFDEIESGAKGYYSSVDKEIVIQESMSESQTMKTGIHEVTHAKLHDRDIIEEMDEKKDQMTREVEAESVAYTVCQYFGLDTSDYSFPYIAGWSSDRDMKELRSSMDTIRKVAGEMIEQIMEKFREIEMERAEMKWEDLILCISGSMGSEYEYSIVRNMTPELLLEHVQKYAYLDRTEAADQSLEEYLEEQGANVLPIYASNGLGEEKPMSFFDVEYDVDTGVRTFNELNNQEQAEMLIEKAEYIGGTFSEEEKRQIKDYSSKLDNSTEIKGLIDRILEENGKIKLWDLDGSMEENMVQVTETTKGFTVDGHFGTWHTAEVKQIAGETFFRMEHDEYGDTVAGIIINADGKLVAEDLEHGFDTGAMEAITEYLYEKVPEPFIKQFYVVNDAYGITTEPEYQFFHTLDEAISAYHQLPNHLEKHLGMESAEPVPSRMTLLKCRNGIDQLEDIEKSSLSGKWINQEVTQAQRKAELYLDNRDTEVAYCLGDVQRYFFIQTGTEGYDYTIYDAGFKEIDGGIFDNMDVSMEEAVTQILDDYGLAQKRREVIDCENFLDKVQEAEVTHETIQMAKPSFQNPRTLAEELDQFQYDNDFYEYQDQVENRETHIKEIEELICDGKTNVIQGWLQNYIEENNDQENILRAEQLLRKIQQMPAGIEDVPPIEEAKITFYAAECMEFPVLGEYHDNLTLADAYEKYRAIPSERIHGIKGIGFRLEDGSMYDGEYELMRGGVISKDMIDLIPHYKESPLVQKAVSDLETMLLMDRQEEAEKHQSVGRKIDTGEKNRQPVKQKTGTKQSVLQALKERQERIKSQNQKTLQKTEKKTQGRKKGEPEL</sequence>
<dbReference type="Pfam" id="PF18830">
    <property type="entry name" value="LPD16"/>
    <property type="match status" value="1"/>
</dbReference>
<evidence type="ECO:0000259" key="3">
    <source>
        <dbReference type="Pfam" id="PF18830"/>
    </source>
</evidence>
<dbReference type="Proteomes" id="UP001600941">
    <property type="component" value="Unassembled WGS sequence"/>
</dbReference>
<dbReference type="InterPro" id="IPR013610">
    <property type="entry name" value="ArdC_N"/>
</dbReference>
<reference evidence="5 6" key="1">
    <citation type="submission" date="2024-04" db="EMBL/GenBank/DDBJ databases">
        <title>Defined microbial consortia suppress multidrug-resistant proinflammatory Enterobacteriaceae via ecological control.</title>
        <authorList>
            <person name="Furuichi M."/>
            <person name="Kawaguchi T."/>
            <person name="Pust M."/>
            <person name="Yasuma K."/>
            <person name="Plichta D."/>
            <person name="Hasegawa N."/>
            <person name="Ohya T."/>
            <person name="Bhattarai S."/>
            <person name="Sasajima S."/>
            <person name="Aoto Y."/>
            <person name="Tuganbaev T."/>
            <person name="Yaginuma M."/>
            <person name="Ueda M."/>
            <person name="Okahashi N."/>
            <person name="Amafuji K."/>
            <person name="Kiridooshi Y."/>
            <person name="Sugita K."/>
            <person name="Strazar M."/>
            <person name="Skelly A."/>
            <person name="Suda W."/>
            <person name="Hattori M."/>
            <person name="Nakamoto N."/>
            <person name="Caballero S."/>
            <person name="Norman J."/>
            <person name="Olle B."/>
            <person name="Tanoue T."/>
            <person name="Arita M."/>
            <person name="Bucci V."/>
            <person name="Atarashi K."/>
            <person name="Xavier R."/>
            <person name="Honda K."/>
        </authorList>
    </citation>
    <scope>NUCLEOTIDE SEQUENCE [LARGE SCALE GENOMIC DNA]</scope>
    <source>
        <strain evidence="6">k34-0107-D12</strain>
    </source>
</reference>
<comment type="caution">
    <text evidence="5">The sequence shown here is derived from an EMBL/GenBank/DDBJ whole genome shotgun (WGS) entry which is preliminary data.</text>
</comment>
<evidence type="ECO:0000313" key="5">
    <source>
        <dbReference type="EMBL" id="GAA6497477.1"/>
    </source>
</evidence>
<evidence type="ECO:0000259" key="4">
    <source>
        <dbReference type="Pfam" id="PF18832"/>
    </source>
</evidence>
<evidence type="ECO:0000259" key="2">
    <source>
        <dbReference type="Pfam" id="PF08401"/>
    </source>
</evidence>
<evidence type="ECO:0000313" key="6">
    <source>
        <dbReference type="Proteomes" id="UP001600941"/>
    </source>
</evidence>
<accession>A0ABQ0BLT3</accession>
<feature type="domain" description="N-terminal" evidence="2">
    <location>
        <begin position="7"/>
        <end position="132"/>
    </location>
</feature>
<protein>
    <recommendedName>
        <fullName evidence="7">DUF4316 domain-containing protein</fullName>
    </recommendedName>
</protein>
<organism evidence="5 6">
    <name type="scientific">Blautia parvula</name>
    <dbReference type="NCBI Taxonomy" id="2877527"/>
    <lineage>
        <taxon>Bacteria</taxon>
        <taxon>Bacillati</taxon>
        <taxon>Bacillota</taxon>
        <taxon>Clostridia</taxon>
        <taxon>Lachnospirales</taxon>
        <taxon>Lachnospiraceae</taxon>
        <taxon>Blautia</taxon>
    </lineage>
</organism>
<dbReference type="EMBL" id="BAABZQ010000001">
    <property type="protein sequence ID" value="GAA6497477.1"/>
    <property type="molecule type" value="Genomic_DNA"/>
</dbReference>
<proteinExistence type="predicted"/>
<feature type="compositionally biased region" description="Polar residues" evidence="1">
    <location>
        <begin position="958"/>
        <end position="970"/>
    </location>
</feature>
<feature type="domain" description="Large polyvalent protein-associated" evidence="3">
    <location>
        <begin position="649"/>
        <end position="731"/>
    </location>
</feature>
<evidence type="ECO:0000256" key="1">
    <source>
        <dbReference type="SAM" id="MobiDB-lite"/>
    </source>
</evidence>
<dbReference type="Pfam" id="PF18832">
    <property type="entry name" value="LPD18"/>
    <property type="match status" value="1"/>
</dbReference>
<dbReference type="InterPro" id="IPR041258">
    <property type="entry name" value="LPD18"/>
</dbReference>
<feature type="compositionally biased region" description="Basic and acidic residues" evidence="1">
    <location>
        <begin position="989"/>
        <end position="1005"/>
    </location>
</feature>
<dbReference type="RefSeq" id="WP_390422797.1">
    <property type="nucleotide sequence ID" value="NZ_BAABZQ010000001.1"/>
</dbReference>
<gene>
    <name evidence="5" type="ORF">K340107D12_02930</name>
</gene>
<feature type="region of interest" description="Disordered" evidence="1">
    <location>
        <begin position="938"/>
        <end position="1005"/>
    </location>
</feature>
<keyword evidence="6" id="KW-1185">Reference proteome</keyword>
<feature type="domain" description="Large polyvalent protein-associated" evidence="4">
    <location>
        <begin position="469"/>
        <end position="550"/>
    </location>
</feature>
<dbReference type="Pfam" id="PF08401">
    <property type="entry name" value="ArdcN"/>
    <property type="match status" value="1"/>
</dbReference>